<protein>
    <submittedName>
        <fullName evidence="7">ABC transporter ATP-binding protein</fullName>
    </submittedName>
</protein>
<feature type="domain" description="ABC transporter" evidence="6">
    <location>
        <begin position="3"/>
        <end position="232"/>
    </location>
</feature>
<dbReference type="CDD" id="cd03224">
    <property type="entry name" value="ABC_TM1139_LivF_branched"/>
    <property type="match status" value="1"/>
</dbReference>
<evidence type="ECO:0000256" key="2">
    <source>
        <dbReference type="ARBA" id="ARBA00022448"/>
    </source>
</evidence>
<dbReference type="InterPro" id="IPR052156">
    <property type="entry name" value="BCAA_Transport_ATP-bd_LivF"/>
</dbReference>
<evidence type="ECO:0000256" key="4">
    <source>
        <dbReference type="ARBA" id="ARBA00022840"/>
    </source>
</evidence>
<dbReference type="PROSITE" id="PS50893">
    <property type="entry name" value="ABC_TRANSPORTER_2"/>
    <property type="match status" value="1"/>
</dbReference>
<proteinExistence type="inferred from homology"/>
<keyword evidence="2" id="KW-0813">Transport</keyword>
<dbReference type="Pfam" id="PF00005">
    <property type="entry name" value="ABC_tran"/>
    <property type="match status" value="1"/>
</dbReference>
<dbReference type="EMBL" id="SOHE01000022">
    <property type="protein sequence ID" value="TFD53343.1"/>
    <property type="molecule type" value="Genomic_DNA"/>
</dbReference>
<keyword evidence="4 7" id="KW-0067">ATP-binding</keyword>
<accession>A0A4R9A7J1</accession>
<dbReference type="InterPro" id="IPR027417">
    <property type="entry name" value="P-loop_NTPase"/>
</dbReference>
<dbReference type="RefSeq" id="WP_134518611.1">
    <property type="nucleotide sequence ID" value="NZ_SOHE01000022.1"/>
</dbReference>
<keyword evidence="8" id="KW-1185">Reference proteome</keyword>
<dbReference type="GO" id="GO:0016887">
    <property type="term" value="F:ATP hydrolysis activity"/>
    <property type="evidence" value="ECO:0007669"/>
    <property type="project" value="InterPro"/>
</dbReference>
<dbReference type="SUPFAM" id="SSF52540">
    <property type="entry name" value="P-loop containing nucleoside triphosphate hydrolases"/>
    <property type="match status" value="1"/>
</dbReference>
<evidence type="ECO:0000256" key="5">
    <source>
        <dbReference type="ARBA" id="ARBA00022970"/>
    </source>
</evidence>
<dbReference type="Proteomes" id="UP000297447">
    <property type="component" value="Unassembled WGS sequence"/>
</dbReference>
<dbReference type="GO" id="GO:0015658">
    <property type="term" value="F:branched-chain amino acid transmembrane transporter activity"/>
    <property type="evidence" value="ECO:0007669"/>
    <property type="project" value="TreeGrafter"/>
</dbReference>
<dbReference type="PANTHER" id="PTHR43820">
    <property type="entry name" value="HIGH-AFFINITY BRANCHED-CHAIN AMINO ACID TRANSPORT ATP-BINDING PROTEIN LIVF"/>
    <property type="match status" value="1"/>
</dbReference>
<dbReference type="AlphaFoldDB" id="A0A4R9A7J1"/>
<evidence type="ECO:0000313" key="7">
    <source>
        <dbReference type="EMBL" id="TFD53343.1"/>
    </source>
</evidence>
<dbReference type="GO" id="GO:0005524">
    <property type="term" value="F:ATP binding"/>
    <property type="evidence" value="ECO:0007669"/>
    <property type="project" value="UniProtKB-KW"/>
</dbReference>
<dbReference type="InterPro" id="IPR017871">
    <property type="entry name" value="ABC_transporter-like_CS"/>
</dbReference>
<dbReference type="PANTHER" id="PTHR43820:SF4">
    <property type="entry name" value="HIGH-AFFINITY BRANCHED-CHAIN AMINO ACID TRANSPORT ATP-BINDING PROTEIN LIVF"/>
    <property type="match status" value="1"/>
</dbReference>
<keyword evidence="5" id="KW-0029">Amino-acid transport</keyword>
<dbReference type="InterPro" id="IPR003593">
    <property type="entry name" value="AAA+_ATPase"/>
</dbReference>
<dbReference type="PROSITE" id="PS00211">
    <property type="entry name" value="ABC_TRANSPORTER_1"/>
    <property type="match status" value="1"/>
</dbReference>
<reference evidence="7 8" key="1">
    <citation type="submission" date="2019-03" db="EMBL/GenBank/DDBJ databases">
        <title>Genomics of glacier-inhabiting Cryobacterium strains.</title>
        <authorList>
            <person name="Liu Q."/>
            <person name="Xin Y.-H."/>
        </authorList>
    </citation>
    <scope>NUCLEOTIDE SEQUENCE [LARGE SCALE GENOMIC DNA]</scope>
    <source>
        <strain evidence="7 8">Hh14</strain>
    </source>
</reference>
<evidence type="ECO:0000256" key="3">
    <source>
        <dbReference type="ARBA" id="ARBA00022741"/>
    </source>
</evidence>
<keyword evidence="3" id="KW-0547">Nucleotide-binding</keyword>
<sequence>MTLIVSGLSAGYGQLAVLHDVAFEVARGEILAVVGANGAGKTTLLRAVGGLIRPTAGTITLEGRSIGGKATEKMAGFGLTHVPENRLCFPTLSVRDNLDLGAWSRKGHGDMDFVLELFPRLKTRMGQAAGTLSGGEQQMVAIGRGLMADPTCIMLDEPSIGLAPKVVTEIMAVLARLAVERNLAVLLVEQNVRASFKVAHRAVVMHRGRVALTGTPAELIEMPEVRNAYLGGAAEPARPAPSA</sequence>
<dbReference type="InterPro" id="IPR003439">
    <property type="entry name" value="ABC_transporter-like_ATP-bd"/>
</dbReference>
<gene>
    <name evidence="7" type="ORF">E3T55_05655</name>
</gene>
<evidence type="ECO:0000313" key="8">
    <source>
        <dbReference type="Proteomes" id="UP000297447"/>
    </source>
</evidence>
<comment type="caution">
    <text evidence="7">The sequence shown here is derived from an EMBL/GenBank/DDBJ whole genome shotgun (WGS) entry which is preliminary data.</text>
</comment>
<dbReference type="OrthoDB" id="9776369at2"/>
<dbReference type="SMART" id="SM00382">
    <property type="entry name" value="AAA"/>
    <property type="match status" value="1"/>
</dbReference>
<comment type="similarity">
    <text evidence="1">Belongs to the ABC transporter superfamily.</text>
</comment>
<name>A0A4R9A7J1_9MICO</name>
<evidence type="ECO:0000256" key="1">
    <source>
        <dbReference type="ARBA" id="ARBA00005417"/>
    </source>
</evidence>
<evidence type="ECO:0000259" key="6">
    <source>
        <dbReference type="PROSITE" id="PS50893"/>
    </source>
</evidence>
<dbReference type="GO" id="GO:0015807">
    <property type="term" value="P:L-amino acid transport"/>
    <property type="evidence" value="ECO:0007669"/>
    <property type="project" value="TreeGrafter"/>
</dbReference>
<dbReference type="Gene3D" id="3.40.50.300">
    <property type="entry name" value="P-loop containing nucleotide triphosphate hydrolases"/>
    <property type="match status" value="1"/>
</dbReference>
<organism evidence="7 8">
    <name type="scientific">Cryobacterium frigoriphilum</name>
    <dbReference type="NCBI Taxonomy" id="1259150"/>
    <lineage>
        <taxon>Bacteria</taxon>
        <taxon>Bacillati</taxon>
        <taxon>Actinomycetota</taxon>
        <taxon>Actinomycetes</taxon>
        <taxon>Micrococcales</taxon>
        <taxon>Microbacteriaceae</taxon>
        <taxon>Cryobacterium</taxon>
    </lineage>
</organism>